<dbReference type="Gene3D" id="1.25.40.10">
    <property type="entry name" value="Tetratricopeptide repeat domain"/>
    <property type="match status" value="2"/>
</dbReference>
<dbReference type="Proteomes" id="UP001162891">
    <property type="component" value="Chromosome"/>
</dbReference>
<keyword evidence="6" id="KW-1185">Reference proteome</keyword>
<evidence type="ECO:0000256" key="3">
    <source>
        <dbReference type="PROSITE-ProRule" id="PRU00339"/>
    </source>
</evidence>
<keyword evidence="4" id="KW-0732">Signal</keyword>
<evidence type="ECO:0000256" key="4">
    <source>
        <dbReference type="SAM" id="SignalP"/>
    </source>
</evidence>
<proteinExistence type="predicted"/>
<gene>
    <name evidence="5" type="ORF">AMOR_00200</name>
</gene>
<keyword evidence="1" id="KW-0677">Repeat</keyword>
<dbReference type="EMBL" id="AP025591">
    <property type="protein sequence ID" value="BDG01024.1"/>
    <property type="molecule type" value="Genomic_DNA"/>
</dbReference>
<feature type="chain" id="PRO_5046102337" description="Tetratricopeptide repeat protein" evidence="4">
    <location>
        <begin position="20"/>
        <end position="346"/>
    </location>
</feature>
<dbReference type="PROSITE" id="PS50005">
    <property type="entry name" value="TPR"/>
    <property type="match status" value="2"/>
</dbReference>
<dbReference type="InterPro" id="IPR050498">
    <property type="entry name" value="Ycf3"/>
</dbReference>
<reference evidence="6" key="1">
    <citation type="journal article" date="2022" name="Int. J. Syst. Evol. Microbiol.">
        <title>Anaeromyxobacter oryzae sp. nov., Anaeromyxobacter diazotrophicus sp. nov. and Anaeromyxobacter paludicola sp. nov., isolated from paddy soils.</title>
        <authorList>
            <person name="Itoh H."/>
            <person name="Xu Z."/>
            <person name="Mise K."/>
            <person name="Masuda Y."/>
            <person name="Ushijima N."/>
            <person name="Hayakawa C."/>
            <person name="Shiratori Y."/>
            <person name="Senoo K."/>
        </authorList>
    </citation>
    <scope>NUCLEOTIDE SEQUENCE [LARGE SCALE GENOMIC DNA]</scope>
    <source>
        <strain evidence="6">Red232</strain>
    </source>
</reference>
<keyword evidence="2 3" id="KW-0802">TPR repeat</keyword>
<evidence type="ECO:0000313" key="5">
    <source>
        <dbReference type="EMBL" id="BDG01024.1"/>
    </source>
</evidence>
<evidence type="ECO:0000256" key="2">
    <source>
        <dbReference type="ARBA" id="ARBA00022803"/>
    </source>
</evidence>
<dbReference type="Pfam" id="PF13432">
    <property type="entry name" value="TPR_16"/>
    <property type="match status" value="3"/>
</dbReference>
<dbReference type="PANTHER" id="PTHR44858">
    <property type="entry name" value="TETRATRICOPEPTIDE REPEAT PROTEIN 6"/>
    <property type="match status" value="1"/>
</dbReference>
<dbReference type="PANTHER" id="PTHR44858:SF1">
    <property type="entry name" value="UDP-N-ACETYLGLUCOSAMINE--PEPTIDE N-ACETYLGLUCOSAMINYLTRANSFERASE SPINDLY-RELATED"/>
    <property type="match status" value="1"/>
</dbReference>
<evidence type="ECO:0000313" key="6">
    <source>
        <dbReference type="Proteomes" id="UP001162891"/>
    </source>
</evidence>
<protein>
    <recommendedName>
        <fullName evidence="7">Tetratricopeptide repeat protein</fullName>
    </recommendedName>
</protein>
<feature type="signal peptide" evidence="4">
    <location>
        <begin position="1"/>
        <end position="19"/>
    </location>
</feature>
<dbReference type="SMART" id="SM00028">
    <property type="entry name" value="TPR"/>
    <property type="match status" value="3"/>
</dbReference>
<organism evidence="5 6">
    <name type="scientific">Anaeromyxobacter oryzae</name>
    <dbReference type="NCBI Taxonomy" id="2918170"/>
    <lineage>
        <taxon>Bacteria</taxon>
        <taxon>Pseudomonadati</taxon>
        <taxon>Myxococcota</taxon>
        <taxon>Myxococcia</taxon>
        <taxon>Myxococcales</taxon>
        <taxon>Cystobacterineae</taxon>
        <taxon>Anaeromyxobacteraceae</taxon>
        <taxon>Anaeromyxobacter</taxon>
    </lineage>
</organism>
<feature type="repeat" description="TPR" evidence="3">
    <location>
        <begin position="46"/>
        <end position="79"/>
    </location>
</feature>
<name>A0ABN6MJ10_9BACT</name>
<evidence type="ECO:0000256" key="1">
    <source>
        <dbReference type="ARBA" id="ARBA00022737"/>
    </source>
</evidence>
<sequence>MRSVRPVLLAVIVTFGAPACVTGQRAAPASAAPTPGAPAAIPGRSAAEALAEGEAALQVGKYQAAEAAFDEASRLDPSNERPRALRAVAVFRSARFDAALALAQESIARRETYDARLVEAGVLAIRRRFEDAARSFERCAALEPASAEAWSALVGVRLALGETDGAEQAWASLVGVTTPADAEDRVWTDVQRMQPDPFQVEEALDRCSRGTAASIRGNQPEAHHELMAVLGTVPTYAHCWSELGRVHWKMGQLEDAERSFRTALAAYRPDQTPLRGDTEALLAALLLERKGDGAEAVRLARAALQHRGERPATVALLARACAAAGDASCSGAADGDASRAVPAASR</sequence>
<dbReference type="InterPro" id="IPR019734">
    <property type="entry name" value="TPR_rpt"/>
</dbReference>
<feature type="repeat" description="TPR" evidence="3">
    <location>
        <begin position="237"/>
        <end position="270"/>
    </location>
</feature>
<dbReference type="InterPro" id="IPR011990">
    <property type="entry name" value="TPR-like_helical_dom_sf"/>
</dbReference>
<evidence type="ECO:0008006" key="7">
    <source>
        <dbReference type="Google" id="ProtNLM"/>
    </source>
</evidence>
<accession>A0ABN6MJ10</accession>
<dbReference type="RefSeq" id="WP_248357381.1">
    <property type="nucleotide sequence ID" value="NZ_AP025591.1"/>
</dbReference>
<dbReference type="SUPFAM" id="SSF48452">
    <property type="entry name" value="TPR-like"/>
    <property type="match status" value="2"/>
</dbReference>